<name>A0A4Y2F3B2_ARAVE</name>
<evidence type="ECO:0000313" key="2">
    <source>
        <dbReference type="Proteomes" id="UP000499080"/>
    </source>
</evidence>
<comment type="caution">
    <text evidence="1">The sequence shown here is derived from an EMBL/GenBank/DDBJ whole genome shotgun (WGS) entry which is preliminary data.</text>
</comment>
<reference evidence="1 2" key="1">
    <citation type="journal article" date="2019" name="Sci. Rep.">
        <title>Orb-weaving spider Araneus ventricosus genome elucidates the spidroin gene catalogue.</title>
        <authorList>
            <person name="Kono N."/>
            <person name="Nakamura H."/>
            <person name="Ohtoshi R."/>
            <person name="Moran D.A.P."/>
            <person name="Shinohara A."/>
            <person name="Yoshida Y."/>
            <person name="Fujiwara M."/>
            <person name="Mori M."/>
            <person name="Tomita M."/>
            <person name="Arakawa K."/>
        </authorList>
    </citation>
    <scope>NUCLEOTIDE SEQUENCE [LARGE SCALE GENOMIC DNA]</scope>
</reference>
<dbReference type="AlphaFoldDB" id="A0A4Y2F3B2"/>
<gene>
    <name evidence="1" type="ORF">AVEN_125879_1</name>
</gene>
<sequence>MAQSATLFYILIGNAPLRRSKSGQSNISVKWLPYSRRHVTGSTKANHLEQFKELFDYGIEIVSLQGYHTSGFRPDSPDLNLTSGSVRIFRMSGFESDIRTSVRIFRMSGFESDVRGLGSGSSECPDLNLTSGSSECPDLNLTSGLVSGSSKCRIYANEFDEREI</sequence>
<organism evidence="1 2">
    <name type="scientific">Araneus ventricosus</name>
    <name type="common">Orbweaver spider</name>
    <name type="synonym">Epeira ventricosa</name>
    <dbReference type="NCBI Taxonomy" id="182803"/>
    <lineage>
        <taxon>Eukaryota</taxon>
        <taxon>Metazoa</taxon>
        <taxon>Ecdysozoa</taxon>
        <taxon>Arthropoda</taxon>
        <taxon>Chelicerata</taxon>
        <taxon>Arachnida</taxon>
        <taxon>Araneae</taxon>
        <taxon>Araneomorphae</taxon>
        <taxon>Entelegynae</taxon>
        <taxon>Araneoidea</taxon>
        <taxon>Araneidae</taxon>
        <taxon>Araneus</taxon>
    </lineage>
</organism>
<protein>
    <submittedName>
        <fullName evidence="1">Uncharacterized protein</fullName>
    </submittedName>
</protein>
<keyword evidence="2" id="KW-1185">Reference proteome</keyword>
<accession>A0A4Y2F3B2</accession>
<dbReference type="EMBL" id="BGPR01000796">
    <property type="protein sequence ID" value="GBM35893.1"/>
    <property type="molecule type" value="Genomic_DNA"/>
</dbReference>
<dbReference type="Proteomes" id="UP000499080">
    <property type="component" value="Unassembled WGS sequence"/>
</dbReference>
<proteinExistence type="predicted"/>
<evidence type="ECO:0000313" key="1">
    <source>
        <dbReference type="EMBL" id="GBM35893.1"/>
    </source>
</evidence>